<organism evidence="8 9">
    <name type="scientific">Sphingomonas swuensis</name>
    <dbReference type="NCBI Taxonomy" id="977800"/>
    <lineage>
        <taxon>Bacteria</taxon>
        <taxon>Pseudomonadati</taxon>
        <taxon>Pseudomonadota</taxon>
        <taxon>Alphaproteobacteria</taxon>
        <taxon>Sphingomonadales</taxon>
        <taxon>Sphingomonadaceae</taxon>
        <taxon>Sphingomonas</taxon>
    </lineage>
</organism>
<dbReference type="InterPro" id="IPR049943">
    <property type="entry name" value="Ser_HO-MeTrfase-like"/>
</dbReference>
<keyword evidence="6" id="KW-0028">Amino-acid biosynthesis</keyword>
<name>A0ABP7T2W9_9SPHN</name>
<dbReference type="Gene3D" id="3.40.640.10">
    <property type="entry name" value="Type I PLP-dependent aspartate aminotransferase-like (Major domain)"/>
    <property type="match status" value="1"/>
</dbReference>
<dbReference type="CDD" id="cd00378">
    <property type="entry name" value="SHMT"/>
    <property type="match status" value="1"/>
</dbReference>
<evidence type="ECO:0000313" key="9">
    <source>
        <dbReference type="Proteomes" id="UP001500235"/>
    </source>
</evidence>
<comment type="catalytic activity">
    <reaction evidence="6">
        <text>(6R)-5,10-methylene-5,6,7,8-tetrahydrofolate + glycine + H2O = (6S)-5,6,7,8-tetrahydrofolate + L-serine</text>
        <dbReference type="Rhea" id="RHEA:15481"/>
        <dbReference type="ChEBI" id="CHEBI:15377"/>
        <dbReference type="ChEBI" id="CHEBI:15636"/>
        <dbReference type="ChEBI" id="CHEBI:33384"/>
        <dbReference type="ChEBI" id="CHEBI:57305"/>
        <dbReference type="ChEBI" id="CHEBI:57453"/>
        <dbReference type="EC" id="2.1.2.1"/>
    </reaction>
</comment>
<evidence type="ECO:0000256" key="3">
    <source>
        <dbReference type="ARBA" id="ARBA00022563"/>
    </source>
</evidence>
<comment type="subunit">
    <text evidence="6">Homodimer.</text>
</comment>
<comment type="function">
    <text evidence="6">Catalyzes the reversible interconversion of serine and glycine with tetrahydrofolate (THF) serving as the one-carbon carrier. This reaction serves as the major source of one-carbon groups required for the biosynthesis of purines, thymidylate, methionine, and other important biomolecules. Also exhibits THF-independent aldolase activity toward beta-hydroxyamino acids, producing glycine and aldehydes, via a retro-aldol mechanism.</text>
</comment>
<feature type="binding site" evidence="6">
    <location>
        <begin position="137"/>
        <end position="139"/>
    </location>
    <ligand>
        <name>(6S)-5,6,7,8-tetrahydrofolate</name>
        <dbReference type="ChEBI" id="CHEBI:57453"/>
    </ligand>
</feature>
<proteinExistence type="inferred from homology"/>
<keyword evidence="4 6" id="KW-0808">Transferase</keyword>
<dbReference type="Gene3D" id="3.90.1150.10">
    <property type="entry name" value="Aspartate Aminotransferase, domain 1"/>
    <property type="match status" value="1"/>
</dbReference>
<protein>
    <recommendedName>
        <fullName evidence="6">Serine hydroxymethyltransferase</fullName>
        <shortName evidence="6">SHMT</shortName>
        <shortName evidence="6">Serine methylase</shortName>
        <ecNumber evidence="6">2.1.2.1</ecNumber>
    </recommendedName>
</protein>
<comment type="subcellular location">
    <subcellularLocation>
        <location evidence="6">Cytoplasm</location>
    </subcellularLocation>
</comment>
<keyword evidence="3 6" id="KW-0554">One-carbon metabolism</keyword>
<dbReference type="PANTHER" id="PTHR11680:SF35">
    <property type="entry name" value="SERINE HYDROXYMETHYLTRANSFERASE 1"/>
    <property type="match status" value="1"/>
</dbReference>
<dbReference type="EC" id="2.1.2.1" evidence="6"/>
<dbReference type="InterPro" id="IPR019798">
    <property type="entry name" value="Ser_HO-MeTrfase_PLP_BS"/>
</dbReference>
<dbReference type="PIRSF" id="PIRSF000412">
    <property type="entry name" value="SHMT"/>
    <property type="match status" value="1"/>
</dbReference>
<keyword evidence="5 6" id="KW-0663">Pyridoxal phosphate</keyword>
<dbReference type="PANTHER" id="PTHR11680">
    <property type="entry name" value="SERINE HYDROXYMETHYLTRANSFERASE"/>
    <property type="match status" value="1"/>
</dbReference>
<evidence type="ECO:0000256" key="1">
    <source>
        <dbReference type="ARBA" id="ARBA00001933"/>
    </source>
</evidence>
<feature type="site" description="Plays an important role in substrate specificity" evidence="6">
    <location>
        <position position="241"/>
    </location>
</feature>
<dbReference type="RefSeq" id="WP_344707333.1">
    <property type="nucleotide sequence ID" value="NZ_BAABBQ010000001.1"/>
</dbReference>
<feature type="binding site" evidence="6">
    <location>
        <position position="133"/>
    </location>
    <ligand>
        <name>(6S)-5,6,7,8-tetrahydrofolate</name>
        <dbReference type="ChEBI" id="CHEBI:57453"/>
    </ligand>
</feature>
<dbReference type="InterPro" id="IPR015424">
    <property type="entry name" value="PyrdxlP-dep_Trfase"/>
</dbReference>
<evidence type="ECO:0000259" key="7">
    <source>
        <dbReference type="Pfam" id="PF00464"/>
    </source>
</evidence>
<keyword evidence="9" id="KW-1185">Reference proteome</keyword>
<dbReference type="InterPro" id="IPR015421">
    <property type="entry name" value="PyrdxlP-dep_Trfase_major"/>
</dbReference>
<evidence type="ECO:0000256" key="4">
    <source>
        <dbReference type="ARBA" id="ARBA00022679"/>
    </source>
</evidence>
<comment type="caution">
    <text evidence="8">The sequence shown here is derived from an EMBL/GenBank/DDBJ whole genome shotgun (WGS) entry which is preliminary data.</text>
</comment>
<dbReference type="InterPro" id="IPR001085">
    <property type="entry name" value="Ser_HO-MeTrfase"/>
</dbReference>
<keyword evidence="6" id="KW-0963">Cytoplasm</keyword>
<dbReference type="InterPro" id="IPR015422">
    <property type="entry name" value="PyrdxlP-dep_Trfase_small"/>
</dbReference>
<dbReference type="EMBL" id="BAABBQ010000001">
    <property type="protein sequence ID" value="GAA4020225.1"/>
    <property type="molecule type" value="Genomic_DNA"/>
</dbReference>
<comment type="caution">
    <text evidence="6">Lacks conserved residue(s) required for the propagation of feature annotation.</text>
</comment>
<comment type="pathway">
    <text evidence="6">One-carbon metabolism; tetrahydrofolate interconversion.</text>
</comment>
<feature type="domain" description="Serine hydroxymethyltransferase-like" evidence="7">
    <location>
        <begin position="21"/>
        <end position="397"/>
    </location>
</feature>
<dbReference type="InterPro" id="IPR039429">
    <property type="entry name" value="SHMT-like_dom"/>
</dbReference>
<evidence type="ECO:0000256" key="5">
    <source>
        <dbReference type="ARBA" id="ARBA00022898"/>
    </source>
</evidence>
<dbReference type="HAMAP" id="MF_00051">
    <property type="entry name" value="SHMT"/>
    <property type="match status" value="1"/>
</dbReference>
<dbReference type="NCBIfam" id="NF000586">
    <property type="entry name" value="PRK00011.1"/>
    <property type="match status" value="1"/>
</dbReference>
<evidence type="ECO:0000256" key="2">
    <source>
        <dbReference type="ARBA" id="ARBA00006376"/>
    </source>
</evidence>
<dbReference type="Pfam" id="PF00464">
    <property type="entry name" value="SHMT"/>
    <property type="match status" value="1"/>
</dbReference>
<dbReference type="PROSITE" id="PS00096">
    <property type="entry name" value="SHMT"/>
    <property type="match status" value="1"/>
</dbReference>
<dbReference type="SUPFAM" id="SSF53383">
    <property type="entry name" value="PLP-dependent transferases"/>
    <property type="match status" value="1"/>
</dbReference>
<feature type="binding site" evidence="6">
    <location>
        <position position="257"/>
    </location>
    <ligand>
        <name>(6S)-5,6,7,8-tetrahydrofolate</name>
        <dbReference type="ChEBI" id="CHEBI:57453"/>
    </ligand>
</feature>
<gene>
    <name evidence="6" type="primary">glyA</name>
    <name evidence="8" type="ORF">GCM10022280_20640</name>
</gene>
<dbReference type="Proteomes" id="UP001500235">
    <property type="component" value="Unassembled WGS sequence"/>
</dbReference>
<comment type="pathway">
    <text evidence="6">Amino-acid biosynthesis; glycine biosynthesis; glycine from L-serine: step 1/1.</text>
</comment>
<reference evidence="9" key="1">
    <citation type="journal article" date="2019" name="Int. J. Syst. Evol. Microbiol.">
        <title>The Global Catalogue of Microorganisms (GCM) 10K type strain sequencing project: providing services to taxonomists for standard genome sequencing and annotation.</title>
        <authorList>
            <consortium name="The Broad Institute Genomics Platform"/>
            <consortium name="The Broad Institute Genome Sequencing Center for Infectious Disease"/>
            <person name="Wu L."/>
            <person name="Ma J."/>
        </authorList>
    </citation>
    <scope>NUCLEOTIDE SEQUENCE [LARGE SCALE GENOMIC DNA]</scope>
    <source>
        <strain evidence="9">JCM 17563</strain>
    </source>
</reference>
<sequence length="434" mass="45920">MATAANLNDQQPEGFFSRALAAADPAVAEAVAAELLREQTQIELIASENIVSRAVLEAQGSVFTNKYAEGYPGRRYYQGCHPSDAVEQFAIDRAKQLFGCGFANVQPHSGAQANGAVFLALLQPGDTILGMSLAAGGHLTHGAPPAQSGKWFNAVQYGVREDDHLVDFDELQRLADEHKPKLIIAGGSAYPRHLDFARFRAVADSVGAILMVDMAHFAGLVAAGEHPSPFGHAHVVTTTTHKTLRGPRGGMILTDDEALAKKFNSAVFPGLQGGPLMHVIAAKAVAFGEALQPDFKTYSRAVVANARALAGRLKERGADLVAGGTDTHLALVDLRPLGITGKDADESLERAGITCNKNGIPFDPLPPMKTSGIRVGSPAGTTRGFGEAEFREIADMVADVLDGLRANGLENNGAVESAVNVRVRDLCARFPIYP</sequence>
<evidence type="ECO:0000256" key="6">
    <source>
        <dbReference type="HAMAP-Rule" id="MF_00051"/>
    </source>
</evidence>
<feature type="modified residue" description="N6-(pyridoxal phosphate)lysine" evidence="6">
    <location>
        <position position="242"/>
    </location>
</feature>
<comment type="cofactor">
    <cofactor evidence="1 6">
        <name>pyridoxal 5'-phosphate</name>
        <dbReference type="ChEBI" id="CHEBI:597326"/>
    </cofactor>
</comment>
<evidence type="ECO:0000313" key="8">
    <source>
        <dbReference type="EMBL" id="GAA4020225.1"/>
    </source>
</evidence>
<comment type="similarity">
    <text evidence="2 6">Belongs to the SHMT family.</text>
</comment>
<accession>A0ABP7T2W9</accession>